<keyword evidence="3" id="KW-1185">Reference proteome</keyword>
<feature type="transmembrane region" description="Helical" evidence="1">
    <location>
        <begin position="194"/>
        <end position="215"/>
    </location>
</feature>
<feature type="transmembrane region" description="Helical" evidence="1">
    <location>
        <begin position="245"/>
        <end position="264"/>
    </location>
</feature>
<feature type="transmembrane region" description="Helical" evidence="1">
    <location>
        <begin position="284"/>
        <end position="306"/>
    </location>
</feature>
<keyword evidence="1" id="KW-0472">Membrane</keyword>
<comment type="caution">
    <text evidence="2">The sequence shown here is derived from an EMBL/GenBank/DDBJ whole genome shotgun (WGS) entry which is preliminary data.</text>
</comment>
<dbReference type="PANTHER" id="PTHR37577">
    <property type="entry name" value="INTEGRAL MEMBRANE PROTEIN"/>
    <property type="match status" value="1"/>
</dbReference>
<dbReference type="AlphaFoldDB" id="A0AA40BP10"/>
<dbReference type="InterPro" id="IPR053018">
    <property type="entry name" value="Elsinochrome_Biosynth-Asso"/>
</dbReference>
<keyword evidence="1" id="KW-0812">Transmembrane</keyword>
<evidence type="ECO:0000256" key="1">
    <source>
        <dbReference type="SAM" id="Phobius"/>
    </source>
</evidence>
<feature type="transmembrane region" description="Helical" evidence="1">
    <location>
        <begin position="141"/>
        <end position="160"/>
    </location>
</feature>
<protein>
    <submittedName>
        <fullName evidence="2">Uncharacterized protein</fullName>
    </submittedName>
</protein>
<dbReference type="PANTHER" id="PTHR37577:SF1">
    <property type="entry name" value="INTEGRAL MEMBRANE PROTEIN"/>
    <property type="match status" value="1"/>
</dbReference>
<reference evidence="2" key="1">
    <citation type="submission" date="2023-06" db="EMBL/GenBank/DDBJ databases">
        <title>Genome-scale phylogeny and comparative genomics of the fungal order Sordariales.</title>
        <authorList>
            <consortium name="Lawrence Berkeley National Laboratory"/>
            <person name="Hensen N."/>
            <person name="Bonometti L."/>
            <person name="Westerberg I."/>
            <person name="Brannstrom I.O."/>
            <person name="Guillou S."/>
            <person name="Cros-Aarteil S."/>
            <person name="Calhoun S."/>
            <person name="Haridas S."/>
            <person name="Kuo A."/>
            <person name="Mondo S."/>
            <person name="Pangilinan J."/>
            <person name="Riley R."/>
            <person name="LaButti K."/>
            <person name="Andreopoulos B."/>
            <person name="Lipzen A."/>
            <person name="Chen C."/>
            <person name="Yanf M."/>
            <person name="Daum C."/>
            <person name="Ng V."/>
            <person name="Clum A."/>
            <person name="Steindorff A."/>
            <person name="Ohm R."/>
            <person name="Martin F."/>
            <person name="Silar P."/>
            <person name="Natvig D."/>
            <person name="Lalanne C."/>
            <person name="Gautier V."/>
            <person name="Ament-velasquez S.L."/>
            <person name="Kruys A."/>
            <person name="Hutchinson M.I."/>
            <person name="Powell A.J."/>
            <person name="Barry K."/>
            <person name="Miller A.N."/>
            <person name="Grigoriev I.V."/>
            <person name="Debuchy R."/>
            <person name="Gladieux P."/>
            <person name="Thoren M.H."/>
            <person name="Johannesson H."/>
        </authorList>
    </citation>
    <scope>NUCLEOTIDE SEQUENCE</scope>
    <source>
        <strain evidence="2">SMH3187-1</strain>
    </source>
</reference>
<sequence>MPECISVGEANPDIAGLGIVIALAVQGGISVILSLWLLFNDPQMIRGILIKLAGKFLSPRKNDRRHATIKAAKDLIRGICDSQIFAGMSLLIAAVATRNSLTIYHYHIIYDLTNFTAVSFCAALVHVSDNPRGRTTIEHKIRIVLSAVFSILHLAFSILYGQRLEKWDWTVPGRCYNTRLLAMPDASHPYVDRIYLGITCFYMQSSLILCFFAAFEKWLNFEPGEDNDNAPDNSDSDAAEHIGNLYSVLVILAAMYQYPLHLYSTIALRLSNESLLEGDSENSWGFGQVSALVLVVNTLIQCGAAYHKVSRSRKRGGQVEGSTEVEEAGESTLSPLVVLTQTGRRRHALEQENETL</sequence>
<gene>
    <name evidence="2" type="ORF">B0T18DRAFT_234491</name>
</gene>
<evidence type="ECO:0000313" key="2">
    <source>
        <dbReference type="EMBL" id="KAK0737787.1"/>
    </source>
</evidence>
<accession>A0AA40BP10</accession>
<dbReference type="EMBL" id="JAUKUD010000007">
    <property type="protein sequence ID" value="KAK0737787.1"/>
    <property type="molecule type" value="Genomic_DNA"/>
</dbReference>
<feature type="transmembrane region" description="Helical" evidence="1">
    <location>
        <begin position="108"/>
        <end position="129"/>
    </location>
</feature>
<dbReference type="Proteomes" id="UP001172155">
    <property type="component" value="Unassembled WGS sequence"/>
</dbReference>
<organism evidence="2 3">
    <name type="scientific">Schizothecium vesticola</name>
    <dbReference type="NCBI Taxonomy" id="314040"/>
    <lineage>
        <taxon>Eukaryota</taxon>
        <taxon>Fungi</taxon>
        <taxon>Dikarya</taxon>
        <taxon>Ascomycota</taxon>
        <taxon>Pezizomycotina</taxon>
        <taxon>Sordariomycetes</taxon>
        <taxon>Sordariomycetidae</taxon>
        <taxon>Sordariales</taxon>
        <taxon>Schizotheciaceae</taxon>
        <taxon>Schizothecium</taxon>
    </lineage>
</organism>
<feature type="transmembrane region" description="Helical" evidence="1">
    <location>
        <begin position="14"/>
        <end position="39"/>
    </location>
</feature>
<keyword evidence="1" id="KW-1133">Transmembrane helix</keyword>
<name>A0AA40BP10_9PEZI</name>
<proteinExistence type="predicted"/>
<feature type="transmembrane region" description="Helical" evidence="1">
    <location>
        <begin position="75"/>
        <end position="96"/>
    </location>
</feature>
<evidence type="ECO:0000313" key="3">
    <source>
        <dbReference type="Proteomes" id="UP001172155"/>
    </source>
</evidence>